<feature type="region of interest" description="Disordered" evidence="3">
    <location>
        <begin position="130"/>
        <end position="192"/>
    </location>
</feature>
<dbReference type="Pfam" id="PF14559">
    <property type="entry name" value="TPR_19"/>
    <property type="match status" value="1"/>
</dbReference>
<evidence type="ECO:0000313" key="5">
    <source>
        <dbReference type="EMBL" id="EGV17204.1"/>
    </source>
</evidence>
<feature type="compositionally biased region" description="Low complexity" evidence="3">
    <location>
        <begin position="552"/>
        <end position="564"/>
    </location>
</feature>
<keyword evidence="6" id="KW-1185">Reference proteome</keyword>
<evidence type="ECO:0000259" key="4">
    <source>
        <dbReference type="Pfam" id="PF25800"/>
    </source>
</evidence>
<feature type="region of interest" description="Disordered" evidence="3">
    <location>
        <begin position="442"/>
        <end position="471"/>
    </location>
</feature>
<evidence type="ECO:0000313" key="6">
    <source>
        <dbReference type="Proteomes" id="UP000005459"/>
    </source>
</evidence>
<dbReference type="SUPFAM" id="SSF48452">
    <property type="entry name" value="TPR-like"/>
    <property type="match status" value="1"/>
</dbReference>
<dbReference type="STRING" id="768671.ThimaDRAFT_3670"/>
<sequence length="969" mass="101981">MSRQVIQVSIVILALIGTDASALGLGGLRTESALNQPFVGEIDLFDVKSDELDTIKATLAGPDAFAKSGIERYHFLTGLVFKPEVSARGGEVIRVTSREPIREPFMDFLVEVVWPAGQMVKEFTVLLDPPSMSERRAPPVQPPAIADRRAAAPPPRSRSAAGSAPPAQRTESADPAPSQPARRIPSGPDGFPAYFGPVPSGAGLLRLARGGQPADATTAQTALALYRNNQDAFINGDIDRLIAGKTLVIPTRAELFALDAAAAATELQAALSGDAVRRSPITEVARIDDAAASQSARLRIAGAAAGALPGTPDVPTVPAADDAATDSGALPSPNADLEQDLLLVIEASESARQETEELRERVHELETQLADIQTLLQLRNAELARLQGDASGESIGIEIDSEGSEQAPDPVLVEAEIAADGAEEMTSEPASETVAEEVVAAPDEPSAGDDAQVEPSVAGGETDTVAGSGDASPAAADVEEIVVAEEIDPADTTAWHSYLVPLAGFAGVTAIGVLVLSLLSARRRREHGEDEDEWSIDSAVLDFPENEPPPESAASEPDAPQPAAAERRPADAVAGSATDAGPTPPSKPGLSAPEPTAREPQIDSGLLTPSSQLTSFGHFETETDEADALSEADIYIAYGRYKEAEDLLKRELKRSPDRLDVRFKLAEVYAGAENPDALRKLMQHLKAAGADTADPARWKRLSAIAAVVEQGGTWDPGATMPITEATGIPAPETGPDLAALEGDADAFSGEAREDENDFFRLDLGELEPEPRPVTAAPSPQAETPSASTEDGDLPLLFDDSALNGSPDLPELSDLQELSVPSGVEELDRPGGISRESDLVLTLDDLRDSRDLDLDAFLDAGSPSAATSKAQPEERLPSLTLPTNETAPAPEKAPRGGPSQDVPEPPDDALSDQWAMDSGIWDENATKLDLARAYIEMDDAASAREILEEVIADGREEQRSEAQDMLRTLV</sequence>
<dbReference type="RefSeq" id="WP_007194542.1">
    <property type="nucleotide sequence ID" value="NZ_AFWV01000012.1"/>
</dbReference>
<keyword evidence="1" id="KW-0945">Host-virus interaction</keyword>
<dbReference type="InterPro" id="IPR038440">
    <property type="entry name" value="FimV_C_sf"/>
</dbReference>
<evidence type="ECO:0000256" key="1">
    <source>
        <dbReference type="ARBA" id="ARBA00022581"/>
    </source>
</evidence>
<dbReference type="eggNOG" id="COG3170">
    <property type="taxonomic scope" value="Bacteria"/>
</dbReference>
<dbReference type="NCBIfam" id="TIGR03504">
    <property type="entry name" value="FimV_Cterm"/>
    <property type="match status" value="1"/>
</dbReference>
<dbReference type="InterPro" id="IPR020011">
    <property type="entry name" value="FimV_C"/>
</dbReference>
<evidence type="ECO:0000256" key="3">
    <source>
        <dbReference type="SAM" id="MobiDB-lite"/>
    </source>
</evidence>
<feature type="coiled-coil region" evidence="2">
    <location>
        <begin position="348"/>
        <end position="375"/>
    </location>
</feature>
<dbReference type="Gene3D" id="1.20.58.2200">
    <property type="match status" value="1"/>
</dbReference>
<dbReference type="PANTHER" id="PTHR13037">
    <property type="entry name" value="FORMIN"/>
    <property type="match status" value="1"/>
</dbReference>
<dbReference type="OrthoDB" id="5298707at2"/>
<dbReference type="PANTHER" id="PTHR13037:SF24">
    <property type="entry name" value="POLYCOMB PROTEIN PCL-RELATED"/>
    <property type="match status" value="1"/>
</dbReference>
<dbReference type="EMBL" id="AFWV01000012">
    <property type="protein sequence ID" value="EGV17204.1"/>
    <property type="molecule type" value="Genomic_DNA"/>
</dbReference>
<feature type="region of interest" description="Disordered" evidence="3">
    <location>
        <begin position="766"/>
        <end position="839"/>
    </location>
</feature>
<dbReference type="Gene3D" id="1.25.40.10">
    <property type="entry name" value="Tetratricopeptide repeat domain"/>
    <property type="match status" value="1"/>
</dbReference>
<feature type="domain" description="FimV N-terminal" evidence="4">
    <location>
        <begin position="23"/>
        <end position="130"/>
    </location>
</feature>
<feature type="compositionally biased region" description="Low complexity" evidence="3">
    <location>
        <begin position="157"/>
        <end position="167"/>
    </location>
</feature>
<feature type="region of interest" description="Disordered" evidence="3">
    <location>
        <begin position="858"/>
        <end position="917"/>
    </location>
</feature>
<gene>
    <name evidence="5" type="ORF">ThimaDRAFT_3670</name>
</gene>
<dbReference type="AlphaFoldDB" id="F9UFG7"/>
<proteinExistence type="predicted"/>
<dbReference type="InterPro" id="IPR011990">
    <property type="entry name" value="TPR-like_helical_dom_sf"/>
</dbReference>
<dbReference type="PATRIC" id="fig|768671.3.peg.3878"/>
<dbReference type="Proteomes" id="UP000005459">
    <property type="component" value="Unassembled WGS sequence"/>
</dbReference>
<reference evidence="5 6" key="1">
    <citation type="submission" date="2011-06" db="EMBL/GenBank/DDBJ databases">
        <title>The draft genome of Thiocapsa marina 5811.</title>
        <authorList>
            <consortium name="US DOE Joint Genome Institute (JGI-PGF)"/>
            <person name="Lucas S."/>
            <person name="Han J."/>
            <person name="Cheng J.-F."/>
            <person name="Goodwin L."/>
            <person name="Pitluck S."/>
            <person name="Peters L."/>
            <person name="Land M.L."/>
            <person name="Hauser L."/>
            <person name="Vogl K."/>
            <person name="Liu Z."/>
            <person name="Imhoff J."/>
            <person name="Thiel V."/>
            <person name="Frigaard N.-U."/>
            <person name="Bryant D."/>
            <person name="Woyke T.J."/>
        </authorList>
    </citation>
    <scope>NUCLEOTIDE SEQUENCE [LARGE SCALE GENOMIC DNA]</scope>
    <source>
        <strain evidence="5 6">5811</strain>
    </source>
</reference>
<feature type="region of interest" description="Disordered" evidence="3">
    <location>
        <begin position="525"/>
        <end position="612"/>
    </location>
</feature>
<dbReference type="InterPro" id="IPR057840">
    <property type="entry name" value="FimV_N"/>
</dbReference>
<keyword evidence="2" id="KW-0175">Coiled coil</keyword>
<evidence type="ECO:0000256" key="2">
    <source>
        <dbReference type="SAM" id="Coils"/>
    </source>
</evidence>
<dbReference type="Pfam" id="PF25800">
    <property type="entry name" value="FimV_N"/>
    <property type="match status" value="1"/>
</dbReference>
<accession>F9UFG7</accession>
<feature type="region of interest" description="Disordered" evidence="3">
    <location>
        <begin position="307"/>
        <end position="333"/>
    </location>
</feature>
<name>F9UFG7_9GAMM</name>
<feature type="compositionally biased region" description="Low complexity" evidence="3">
    <location>
        <begin position="307"/>
        <end position="326"/>
    </location>
</feature>
<organism evidence="5 6">
    <name type="scientific">Thiocapsa marina 5811</name>
    <dbReference type="NCBI Taxonomy" id="768671"/>
    <lineage>
        <taxon>Bacteria</taxon>
        <taxon>Pseudomonadati</taxon>
        <taxon>Pseudomonadota</taxon>
        <taxon>Gammaproteobacteria</taxon>
        <taxon>Chromatiales</taxon>
        <taxon>Chromatiaceae</taxon>
        <taxon>Thiocapsa</taxon>
    </lineage>
</organism>
<protein>
    <submittedName>
        <fullName evidence="5">Motility protein FimV</fullName>
    </submittedName>
</protein>